<protein>
    <submittedName>
        <fullName evidence="1">Uncharacterized protein</fullName>
    </submittedName>
</protein>
<gene>
    <name evidence="1" type="ORF">F444_10325</name>
</gene>
<organism evidence="1 2">
    <name type="scientific">Phytophthora nicotianae P1976</name>
    <dbReference type="NCBI Taxonomy" id="1317066"/>
    <lineage>
        <taxon>Eukaryota</taxon>
        <taxon>Sar</taxon>
        <taxon>Stramenopiles</taxon>
        <taxon>Oomycota</taxon>
        <taxon>Peronosporomycetes</taxon>
        <taxon>Peronosporales</taxon>
        <taxon>Peronosporaceae</taxon>
        <taxon>Phytophthora</taxon>
    </lineage>
</organism>
<accession>A0A081A495</accession>
<sequence length="394" mass="44274">MEPDESNAIRWVGLQLGSVASEACVQAVSCFLGIRDVEYRGDVLLKNLLSTKRVQLLAVQDAVLRFLVSLPHQEWTVIGCEFLLETGDRWNAVAVASLLDKVMAQAQDKTLMLAEICWIRSVSPSARALASNAPVTVSLVLNNDMLFAAEDYFLFDETRRCVFCWADEWEADQSKEIWRFVPAGPSFTDFYILNVHSQEYLFASNVAALECAEGYGEKRAFTWRGGELPREGGLWRLIPVDGAFAIYNVSQDTYLISPPATGSAFRRLVLTSKYRPLDQSWNECHTWGIKPAAPSLLERGLDAFFVKDYTAAVDLFTSLLDTEKPSPAASIKVYWYRMVANLKLQKKELFREDADRLGKVGGCPKFFLEVTKDVLGEDLTVIESTELAQYVRSK</sequence>
<dbReference type="CDD" id="cd23667">
    <property type="entry name" value="beta-trefoil_Ricin_CqDVP-like"/>
    <property type="match status" value="1"/>
</dbReference>
<dbReference type="Proteomes" id="UP000028582">
    <property type="component" value="Unassembled WGS sequence"/>
</dbReference>
<evidence type="ECO:0000313" key="1">
    <source>
        <dbReference type="EMBL" id="ETO73706.1"/>
    </source>
</evidence>
<dbReference type="AlphaFoldDB" id="A0A081A495"/>
<dbReference type="OrthoDB" id="90427at2759"/>
<comment type="caution">
    <text evidence="1">The sequence shown here is derived from an EMBL/GenBank/DDBJ whole genome shotgun (WGS) entry which is preliminary data.</text>
</comment>
<proteinExistence type="predicted"/>
<dbReference type="EMBL" id="ANJA01001846">
    <property type="protein sequence ID" value="ETO73706.1"/>
    <property type="molecule type" value="Genomic_DNA"/>
</dbReference>
<name>A0A081A495_PHYNI</name>
<evidence type="ECO:0000313" key="2">
    <source>
        <dbReference type="Proteomes" id="UP000028582"/>
    </source>
</evidence>
<reference evidence="1 2" key="1">
    <citation type="submission" date="2013-11" db="EMBL/GenBank/DDBJ databases">
        <title>The Genome Sequence of Phytophthora parasitica P1976.</title>
        <authorList>
            <consortium name="The Broad Institute Genomics Platform"/>
            <person name="Russ C."/>
            <person name="Tyler B."/>
            <person name="Panabieres F."/>
            <person name="Shan W."/>
            <person name="Tripathy S."/>
            <person name="Grunwald N."/>
            <person name="Machado M."/>
            <person name="Johnson C.S."/>
            <person name="Walker B."/>
            <person name="Young S."/>
            <person name="Zeng Q."/>
            <person name="Gargeya S."/>
            <person name="Fitzgerald M."/>
            <person name="Haas B."/>
            <person name="Abouelleil A."/>
            <person name="Allen A.W."/>
            <person name="Alvarado L."/>
            <person name="Arachchi H.M."/>
            <person name="Berlin A.M."/>
            <person name="Chapman S.B."/>
            <person name="Gainer-Dewar J."/>
            <person name="Goldberg J."/>
            <person name="Griggs A."/>
            <person name="Gujja S."/>
            <person name="Hansen M."/>
            <person name="Howarth C."/>
            <person name="Imamovic A."/>
            <person name="Ireland A."/>
            <person name="Larimer J."/>
            <person name="McCowan C."/>
            <person name="Murphy C."/>
            <person name="Pearson M."/>
            <person name="Poon T.W."/>
            <person name="Priest M."/>
            <person name="Roberts A."/>
            <person name="Saif S."/>
            <person name="Shea T."/>
            <person name="Sisk P."/>
            <person name="Sykes S."/>
            <person name="Wortman J."/>
            <person name="Nusbaum C."/>
            <person name="Birren B."/>
        </authorList>
    </citation>
    <scope>NUCLEOTIDE SEQUENCE [LARGE SCALE GENOMIC DNA]</scope>
    <source>
        <strain evidence="1 2">P1976</strain>
    </source>
</reference>